<comment type="similarity">
    <text evidence="2">Belongs to the auxin efflux carrier (TC 2.A.69) family.</text>
</comment>
<dbReference type="GO" id="GO:0055085">
    <property type="term" value="P:transmembrane transport"/>
    <property type="evidence" value="ECO:0007669"/>
    <property type="project" value="InterPro"/>
</dbReference>
<dbReference type="RefSeq" id="WP_189678580.1">
    <property type="nucleotide sequence ID" value="NZ_BNCJ01000001.1"/>
</dbReference>
<name>A0A8J3M526_9RHOB</name>
<evidence type="ECO:0000256" key="7">
    <source>
        <dbReference type="ARBA" id="ARBA00023136"/>
    </source>
</evidence>
<keyword evidence="10" id="KW-1185">Reference proteome</keyword>
<evidence type="ECO:0000256" key="3">
    <source>
        <dbReference type="ARBA" id="ARBA00022448"/>
    </source>
</evidence>
<dbReference type="GO" id="GO:0005886">
    <property type="term" value="C:plasma membrane"/>
    <property type="evidence" value="ECO:0007669"/>
    <property type="project" value="UniProtKB-SubCell"/>
</dbReference>
<gene>
    <name evidence="9" type="ORF">GCM10017056_06360</name>
</gene>
<feature type="transmembrane region" description="Helical" evidence="8">
    <location>
        <begin position="36"/>
        <end position="56"/>
    </location>
</feature>
<organism evidence="9 10">
    <name type="scientific">Seohaeicola zhoushanensis</name>
    <dbReference type="NCBI Taxonomy" id="1569283"/>
    <lineage>
        <taxon>Bacteria</taxon>
        <taxon>Pseudomonadati</taxon>
        <taxon>Pseudomonadota</taxon>
        <taxon>Alphaproteobacteria</taxon>
        <taxon>Rhodobacterales</taxon>
        <taxon>Roseobacteraceae</taxon>
        <taxon>Seohaeicola</taxon>
    </lineage>
</organism>
<feature type="transmembrane region" description="Helical" evidence="8">
    <location>
        <begin position="62"/>
        <end position="81"/>
    </location>
</feature>
<keyword evidence="6 8" id="KW-1133">Transmembrane helix</keyword>
<feature type="transmembrane region" description="Helical" evidence="8">
    <location>
        <begin position="190"/>
        <end position="211"/>
    </location>
</feature>
<accession>A0A8J3M526</accession>
<sequence>MLLITIWPVFGLICLGYVLARRAFPSAEFWPAAERLNYFLLFPALLVSSLAGAPVYDAEVLRLGGAAAVAMLVAVVLLALFRRACPMPAARYGPVVQGVIRFNTYLALSLLAVLAGQQGIERAAIYLAVAVPLGNVLSIIALTEAGASRARFALLRSVLRNPLILACLAGFGLALSGIGLPFGTGSFLKLIGQGSLPLGLLCVGAALNMSALRQDLRGLAGTVAVRLLAMPVLAAGVACLFGLSGVEAMVLIVFSAVPAAPTSYVLTRQMGGDGTFMAGIITAQTVAVVATIPLVLLVLVGR</sequence>
<evidence type="ECO:0000256" key="8">
    <source>
        <dbReference type="SAM" id="Phobius"/>
    </source>
</evidence>
<dbReference type="InterPro" id="IPR038770">
    <property type="entry name" value="Na+/solute_symporter_sf"/>
</dbReference>
<feature type="transmembrane region" description="Helical" evidence="8">
    <location>
        <begin position="102"/>
        <end position="118"/>
    </location>
</feature>
<dbReference type="Pfam" id="PF03547">
    <property type="entry name" value="Mem_trans"/>
    <property type="match status" value="1"/>
</dbReference>
<protein>
    <recommendedName>
        <fullName evidence="11">AEC family transporter</fullName>
    </recommendedName>
</protein>
<keyword evidence="7 8" id="KW-0472">Membrane</keyword>
<reference evidence="9" key="1">
    <citation type="journal article" date="2014" name="Int. J. Syst. Evol. Microbiol.">
        <title>Complete genome sequence of Corynebacterium casei LMG S-19264T (=DSM 44701T), isolated from a smear-ripened cheese.</title>
        <authorList>
            <consortium name="US DOE Joint Genome Institute (JGI-PGF)"/>
            <person name="Walter F."/>
            <person name="Albersmeier A."/>
            <person name="Kalinowski J."/>
            <person name="Ruckert C."/>
        </authorList>
    </citation>
    <scope>NUCLEOTIDE SEQUENCE</scope>
    <source>
        <strain evidence="9">KCTC 42650</strain>
    </source>
</reference>
<keyword evidence="4" id="KW-1003">Cell membrane</keyword>
<dbReference type="PANTHER" id="PTHR36838:SF4">
    <property type="entry name" value="AUXIN EFFLUX CARRIER FAMILY PROTEIN"/>
    <property type="match status" value="1"/>
</dbReference>
<keyword evidence="5 8" id="KW-0812">Transmembrane</keyword>
<evidence type="ECO:0000313" key="10">
    <source>
        <dbReference type="Proteomes" id="UP000626220"/>
    </source>
</evidence>
<evidence type="ECO:0000256" key="4">
    <source>
        <dbReference type="ARBA" id="ARBA00022475"/>
    </source>
</evidence>
<feature type="transmembrane region" description="Helical" evidence="8">
    <location>
        <begin position="223"/>
        <end position="256"/>
    </location>
</feature>
<comment type="subcellular location">
    <subcellularLocation>
        <location evidence="1">Cell membrane</location>
        <topology evidence="1">Multi-pass membrane protein</topology>
    </subcellularLocation>
</comment>
<dbReference type="InterPro" id="IPR004776">
    <property type="entry name" value="Mem_transp_PIN-like"/>
</dbReference>
<dbReference type="EMBL" id="BNCJ01000001">
    <property type="protein sequence ID" value="GHF37195.1"/>
    <property type="molecule type" value="Genomic_DNA"/>
</dbReference>
<evidence type="ECO:0008006" key="11">
    <source>
        <dbReference type="Google" id="ProtNLM"/>
    </source>
</evidence>
<evidence type="ECO:0000256" key="6">
    <source>
        <dbReference type="ARBA" id="ARBA00022989"/>
    </source>
</evidence>
<dbReference type="PANTHER" id="PTHR36838">
    <property type="entry name" value="AUXIN EFFLUX CARRIER FAMILY PROTEIN"/>
    <property type="match status" value="1"/>
</dbReference>
<dbReference type="Proteomes" id="UP000626220">
    <property type="component" value="Unassembled WGS sequence"/>
</dbReference>
<evidence type="ECO:0000313" key="9">
    <source>
        <dbReference type="EMBL" id="GHF37195.1"/>
    </source>
</evidence>
<feature type="transmembrane region" description="Helical" evidence="8">
    <location>
        <begin position="124"/>
        <end position="142"/>
    </location>
</feature>
<dbReference type="Gene3D" id="1.20.1530.20">
    <property type="match status" value="1"/>
</dbReference>
<feature type="transmembrane region" description="Helical" evidence="8">
    <location>
        <begin position="6"/>
        <end position="24"/>
    </location>
</feature>
<feature type="transmembrane region" description="Helical" evidence="8">
    <location>
        <begin position="276"/>
        <end position="300"/>
    </location>
</feature>
<comment type="caution">
    <text evidence="9">The sequence shown here is derived from an EMBL/GenBank/DDBJ whole genome shotgun (WGS) entry which is preliminary data.</text>
</comment>
<feature type="transmembrane region" description="Helical" evidence="8">
    <location>
        <begin position="163"/>
        <end position="184"/>
    </location>
</feature>
<keyword evidence="3" id="KW-0813">Transport</keyword>
<evidence type="ECO:0000256" key="2">
    <source>
        <dbReference type="ARBA" id="ARBA00010145"/>
    </source>
</evidence>
<evidence type="ECO:0000256" key="5">
    <source>
        <dbReference type="ARBA" id="ARBA00022692"/>
    </source>
</evidence>
<reference evidence="9" key="2">
    <citation type="submission" date="2020-09" db="EMBL/GenBank/DDBJ databases">
        <authorList>
            <person name="Sun Q."/>
            <person name="Kim S."/>
        </authorList>
    </citation>
    <scope>NUCLEOTIDE SEQUENCE</scope>
    <source>
        <strain evidence="9">KCTC 42650</strain>
    </source>
</reference>
<dbReference type="AlphaFoldDB" id="A0A8J3M526"/>
<proteinExistence type="inferred from homology"/>
<evidence type="ECO:0000256" key="1">
    <source>
        <dbReference type="ARBA" id="ARBA00004651"/>
    </source>
</evidence>